<evidence type="ECO:0000256" key="7">
    <source>
        <dbReference type="SAM" id="Phobius"/>
    </source>
</evidence>
<feature type="domain" description="Ig-like" evidence="9">
    <location>
        <begin position="199"/>
        <end position="298"/>
    </location>
</feature>
<dbReference type="GO" id="GO:0005911">
    <property type="term" value="C:cell-cell junction"/>
    <property type="evidence" value="ECO:0007669"/>
    <property type="project" value="TreeGrafter"/>
</dbReference>
<dbReference type="FunFam" id="2.60.40.10:FF:001012">
    <property type="entry name" value="Embigin"/>
    <property type="match status" value="1"/>
</dbReference>
<evidence type="ECO:0000256" key="4">
    <source>
        <dbReference type="ARBA" id="ARBA00023180"/>
    </source>
</evidence>
<dbReference type="SMART" id="SM00409">
    <property type="entry name" value="IG"/>
    <property type="match status" value="2"/>
</dbReference>
<dbReference type="Pfam" id="PF08204">
    <property type="entry name" value="V-set_CD47"/>
    <property type="match status" value="1"/>
</dbReference>
<evidence type="ECO:0000256" key="3">
    <source>
        <dbReference type="ARBA" id="ARBA00023157"/>
    </source>
</evidence>
<dbReference type="GeneTree" id="ENSGT00940000158944"/>
<dbReference type="Gene3D" id="2.60.40.10">
    <property type="entry name" value="Immunoglobulins"/>
    <property type="match status" value="2"/>
</dbReference>
<sequence length="364" mass="40616">MLAGFCRGHSGRLLRLLLFCLCLPGCSLTGLPVMTWDANHTQENASNQVHTGLKSSAEPITPQTISPTTWGSISDHLTLGRDASTPGPDLTGSEEMNLNNSKLEYEVVLHGESVPVEKNISLSSAVTIELICRLDDDYSAMKILEVTWKRGDETITHTDKTEKSWAIQLTISENKDLGTYTCTVKGEKQFSAVFHLQVPQVERKEKPVISYQGDSAILVCKSHSHTPISWTWYMTNGSEQIVINESLGLDKYVINSEDAHVAHLKILKLTKKDGGVYWCEATFELGKSKGKLKLKILSLLAPLKPFLAIVAEVATLIILIFTIEIYSKRKEKRAEDEREFDQGEQLKFDESNGVESSNTRHRRV</sequence>
<dbReference type="Ensembl" id="ENSCJPT00005018748.1">
    <property type="protein sequence ID" value="ENSCJPP00005013019.1"/>
    <property type="gene ID" value="ENSCJPG00005011011.1"/>
</dbReference>
<reference evidence="10" key="3">
    <citation type="submission" date="2025-09" db="UniProtKB">
        <authorList>
            <consortium name="Ensembl"/>
        </authorList>
    </citation>
    <scope>IDENTIFICATION</scope>
</reference>
<feature type="compositionally biased region" description="Basic and acidic residues" evidence="6">
    <location>
        <begin position="337"/>
        <end position="350"/>
    </location>
</feature>
<dbReference type="InterPro" id="IPR013783">
    <property type="entry name" value="Ig-like_fold"/>
</dbReference>
<evidence type="ECO:0000256" key="6">
    <source>
        <dbReference type="SAM" id="MobiDB-lite"/>
    </source>
</evidence>
<dbReference type="AlphaFoldDB" id="A0A8C2TJ00"/>
<dbReference type="GO" id="GO:0005886">
    <property type="term" value="C:plasma membrane"/>
    <property type="evidence" value="ECO:0007669"/>
    <property type="project" value="TreeGrafter"/>
</dbReference>
<dbReference type="Proteomes" id="UP000694412">
    <property type="component" value="Chromosome Z"/>
</dbReference>
<evidence type="ECO:0000256" key="8">
    <source>
        <dbReference type="SAM" id="SignalP"/>
    </source>
</evidence>
<keyword evidence="4" id="KW-0325">Glycoprotein</keyword>
<dbReference type="InterPro" id="IPR051275">
    <property type="entry name" value="Cell_adhesion_signaling"/>
</dbReference>
<dbReference type="InterPro" id="IPR013270">
    <property type="entry name" value="CD47_Vset"/>
</dbReference>
<evidence type="ECO:0000256" key="1">
    <source>
        <dbReference type="ARBA" id="ARBA00004479"/>
    </source>
</evidence>
<evidence type="ECO:0000313" key="10">
    <source>
        <dbReference type="Ensembl" id="ENSCJPP00005013019.1"/>
    </source>
</evidence>
<reference evidence="10" key="1">
    <citation type="submission" date="2015-11" db="EMBL/GenBank/DDBJ databases">
        <authorList>
            <consortium name="International Coturnix japonica Genome Analysis Consortium"/>
            <person name="Warren W."/>
            <person name="Burt D.W."/>
            <person name="Antin P.B."/>
            <person name="Lanford R."/>
            <person name="Gros J."/>
            <person name="Wilson R.K."/>
        </authorList>
    </citation>
    <scope>NUCLEOTIDE SEQUENCE [LARGE SCALE GENOMIC DNA]</scope>
</reference>
<dbReference type="OrthoDB" id="9932757at2759"/>
<proteinExistence type="predicted"/>
<keyword evidence="8" id="KW-0732">Signal</keyword>
<evidence type="ECO:0000256" key="5">
    <source>
        <dbReference type="ARBA" id="ARBA00023319"/>
    </source>
</evidence>
<dbReference type="InterPro" id="IPR036179">
    <property type="entry name" value="Ig-like_dom_sf"/>
</dbReference>
<dbReference type="Pfam" id="PF13927">
    <property type="entry name" value="Ig_3"/>
    <property type="match status" value="1"/>
</dbReference>
<feature type="region of interest" description="Disordered" evidence="6">
    <location>
        <begin position="337"/>
        <end position="364"/>
    </location>
</feature>
<keyword evidence="7" id="KW-0812">Transmembrane</keyword>
<evidence type="ECO:0000256" key="2">
    <source>
        <dbReference type="ARBA" id="ARBA00023136"/>
    </source>
</evidence>
<evidence type="ECO:0000313" key="11">
    <source>
        <dbReference type="Proteomes" id="UP000694412"/>
    </source>
</evidence>
<accession>A0A8C2TJ00</accession>
<dbReference type="SUPFAM" id="SSF48726">
    <property type="entry name" value="Immunoglobulin"/>
    <property type="match status" value="2"/>
</dbReference>
<feature type="signal peptide" evidence="8">
    <location>
        <begin position="1"/>
        <end position="29"/>
    </location>
</feature>
<dbReference type="CTD" id="133418"/>
<feature type="chain" id="PRO_5034294331" evidence="8">
    <location>
        <begin position="30"/>
        <end position="364"/>
    </location>
</feature>
<keyword evidence="7" id="KW-1133">Transmembrane helix</keyword>
<dbReference type="PROSITE" id="PS50835">
    <property type="entry name" value="IG_LIKE"/>
    <property type="match status" value="2"/>
</dbReference>
<organism evidence="10 11">
    <name type="scientific">Coturnix japonica</name>
    <name type="common">Japanese quail</name>
    <name type="synonym">Coturnix coturnix japonica</name>
    <dbReference type="NCBI Taxonomy" id="93934"/>
    <lineage>
        <taxon>Eukaryota</taxon>
        <taxon>Metazoa</taxon>
        <taxon>Chordata</taxon>
        <taxon>Craniata</taxon>
        <taxon>Vertebrata</taxon>
        <taxon>Euteleostomi</taxon>
        <taxon>Archelosauria</taxon>
        <taxon>Archosauria</taxon>
        <taxon>Dinosauria</taxon>
        <taxon>Saurischia</taxon>
        <taxon>Theropoda</taxon>
        <taxon>Coelurosauria</taxon>
        <taxon>Aves</taxon>
        <taxon>Neognathae</taxon>
        <taxon>Galloanserae</taxon>
        <taxon>Galliformes</taxon>
        <taxon>Phasianidae</taxon>
        <taxon>Perdicinae</taxon>
        <taxon>Coturnix</taxon>
    </lineage>
</organism>
<protein>
    <submittedName>
        <fullName evidence="10">Embigin</fullName>
    </submittedName>
</protein>
<reference evidence="10" key="2">
    <citation type="submission" date="2025-08" db="UniProtKB">
        <authorList>
            <consortium name="Ensembl"/>
        </authorList>
    </citation>
    <scope>IDENTIFICATION</scope>
</reference>
<keyword evidence="11" id="KW-1185">Reference proteome</keyword>
<dbReference type="PANTHER" id="PTHR11640:SF31">
    <property type="entry name" value="IRREGULAR CHIASM C-ROUGHEST PROTEIN-RELATED"/>
    <property type="match status" value="1"/>
</dbReference>
<dbReference type="GO" id="GO:0098609">
    <property type="term" value="P:cell-cell adhesion"/>
    <property type="evidence" value="ECO:0007669"/>
    <property type="project" value="TreeGrafter"/>
</dbReference>
<name>A0A8C2TJ00_COTJA</name>
<dbReference type="GO" id="GO:0050839">
    <property type="term" value="F:cell adhesion molecule binding"/>
    <property type="evidence" value="ECO:0007669"/>
    <property type="project" value="TreeGrafter"/>
</dbReference>
<dbReference type="InterPro" id="IPR007110">
    <property type="entry name" value="Ig-like_dom"/>
</dbReference>
<keyword evidence="5" id="KW-0393">Immunoglobulin domain</keyword>
<keyword evidence="2 7" id="KW-0472">Membrane</keyword>
<dbReference type="PANTHER" id="PTHR11640">
    <property type="entry name" value="NEPHRIN"/>
    <property type="match status" value="1"/>
</dbReference>
<dbReference type="GeneID" id="107305969"/>
<feature type="domain" description="Ig-like" evidence="9">
    <location>
        <begin position="88"/>
        <end position="184"/>
    </location>
</feature>
<comment type="subcellular location">
    <subcellularLocation>
        <location evidence="1">Membrane</location>
        <topology evidence="1">Single-pass type I membrane protein</topology>
    </subcellularLocation>
</comment>
<keyword evidence="3" id="KW-1015">Disulfide bond</keyword>
<gene>
    <name evidence="10" type="primary">EMB</name>
</gene>
<evidence type="ECO:0000259" key="9">
    <source>
        <dbReference type="PROSITE" id="PS50835"/>
    </source>
</evidence>
<dbReference type="KEGG" id="cjo:107305969"/>
<dbReference type="CDD" id="cd00096">
    <property type="entry name" value="Ig"/>
    <property type="match status" value="1"/>
</dbReference>
<feature type="transmembrane region" description="Helical" evidence="7">
    <location>
        <begin position="306"/>
        <end position="326"/>
    </location>
</feature>
<dbReference type="InterPro" id="IPR003599">
    <property type="entry name" value="Ig_sub"/>
</dbReference>
<dbReference type="RefSeq" id="XP_015704172.1">
    <property type="nucleotide sequence ID" value="XM_015848686.2"/>
</dbReference>